<evidence type="ECO:0000256" key="4">
    <source>
        <dbReference type="ARBA" id="ARBA00023136"/>
    </source>
</evidence>
<evidence type="ECO:0000256" key="1">
    <source>
        <dbReference type="ARBA" id="ARBA00004141"/>
    </source>
</evidence>
<dbReference type="RefSeq" id="WP_386046977.1">
    <property type="nucleotide sequence ID" value="NZ_JBHUIO010000006.1"/>
</dbReference>
<keyword evidence="2 5" id="KW-0812">Transmembrane</keyword>
<sequence length="194" mass="20743">MEEASLYFALVLAMLFLSTGWSKVRKMEEHVLIVKDYQILPAAWAGIFARAEVWVELLLGALFAVGLYRTSAALVGAGLLVIYTLAIAINLFRGRKEVSCGCGGAAGTHQLSWWLVARNLLLICLCGYVATIATAYGSLDSMLAGGAVGSSFGFGFWMMAVMAGLSLLALSLGSELAVMRKQMGRLVKPIGRSL</sequence>
<organism evidence="7 8">
    <name type="scientific">Tumebacillus lipolyticus</name>
    <dbReference type="NCBI Taxonomy" id="1280370"/>
    <lineage>
        <taxon>Bacteria</taxon>
        <taxon>Bacillati</taxon>
        <taxon>Bacillota</taxon>
        <taxon>Bacilli</taxon>
        <taxon>Bacillales</taxon>
        <taxon>Alicyclobacillaceae</taxon>
        <taxon>Tumebacillus</taxon>
    </lineage>
</organism>
<feature type="domain" description="Methylamine utilisation protein MauE" evidence="6">
    <location>
        <begin position="3"/>
        <end position="129"/>
    </location>
</feature>
<feature type="transmembrane region" description="Helical" evidence="5">
    <location>
        <begin position="6"/>
        <end position="22"/>
    </location>
</feature>
<gene>
    <name evidence="7" type="ORF">ACFSOY_12035</name>
</gene>
<accession>A0ABW4ZYA8</accession>
<feature type="transmembrane region" description="Helical" evidence="5">
    <location>
        <begin position="156"/>
        <end position="178"/>
    </location>
</feature>
<reference evidence="8" key="1">
    <citation type="journal article" date="2019" name="Int. J. Syst. Evol. Microbiol.">
        <title>The Global Catalogue of Microorganisms (GCM) 10K type strain sequencing project: providing services to taxonomists for standard genome sequencing and annotation.</title>
        <authorList>
            <consortium name="The Broad Institute Genomics Platform"/>
            <consortium name="The Broad Institute Genome Sequencing Center for Infectious Disease"/>
            <person name="Wu L."/>
            <person name="Ma J."/>
        </authorList>
    </citation>
    <scope>NUCLEOTIDE SEQUENCE [LARGE SCALE GENOMIC DNA]</scope>
    <source>
        <strain evidence="8">CGMCC 1.13574</strain>
    </source>
</reference>
<dbReference type="Pfam" id="PF07291">
    <property type="entry name" value="MauE"/>
    <property type="match status" value="1"/>
</dbReference>
<keyword evidence="8" id="KW-1185">Reference proteome</keyword>
<dbReference type="Proteomes" id="UP001597343">
    <property type="component" value="Unassembled WGS sequence"/>
</dbReference>
<evidence type="ECO:0000313" key="8">
    <source>
        <dbReference type="Proteomes" id="UP001597343"/>
    </source>
</evidence>
<protein>
    <submittedName>
        <fullName evidence="7">MauE/DoxX family redox-associated membrane protein</fullName>
    </submittedName>
</protein>
<dbReference type="EMBL" id="JBHUIO010000006">
    <property type="protein sequence ID" value="MFD2170733.1"/>
    <property type="molecule type" value="Genomic_DNA"/>
</dbReference>
<feature type="transmembrane region" description="Helical" evidence="5">
    <location>
        <begin position="113"/>
        <end position="136"/>
    </location>
</feature>
<proteinExistence type="predicted"/>
<comment type="subcellular location">
    <subcellularLocation>
        <location evidence="1">Membrane</location>
        <topology evidence="1">Multi-pass membrane protein</topology>
    </subcellularLocation>
</comment>
<comment type="caution">
    <text evidence="7">The sequence shown here is derived from an EMBL/GenBank/DDBJ whole genome shotgun (WGS) entry which is preliminary data.</text>
</comment>
<evidence type="ECO:0000313" key="7">
    <source>
        <dbReference type="EMBL" id="MFD2170733.1"/>
    </source>
</evidence>
<keyword evidence="3 5" id="KW-1133">Transmembrane helix</keyword>
<feature type="transmembrane region" description="Helical" evidence="5">
    <location>
        <begin position="71"/>
        <end position="92"/>
    </location>
</feature>
<evidence type="ECO:0000256" key="2">
    <source>
        <dbReference type="ARBA" id="ARBA00022692"/>
    </source>
</evidence>
<name>A0ABW4ZYA8_9BACL</name>
<dbReference type="InterPro" id="IPR009908">
    <property type="entry name" value="Methylamine_util_MauE"/>
</dbReference>
<feature type="transmembrane region" description="Helical" evidence="5">
    <location>
        <begin position="43"/>
        <end position="65"/>
    </location>
</feature>
<keyword evidence="4 5" id="KW-0472">Membrane</keyword>
<evidence type="ECO:0000259" key="6">
    <source>
        <dbReference type="Pfam" id="PF07291"/>
    </source>
</evidence>
<evidence type="ECO:0000256" key="5">
    <source>
        <dbReference type="SAM" id="Phobius"/>
    </source>
</evidence>
<evidence type="ECO:0000256" key="3">
    <source>
        <dbReference type="ARBA" id="ARBA00022989"/>
    </source>
</evidence>